<name>A0AAX3SYR7_SPICI</name>
<proteinExistence type="predicted"/>
<accession>A0AAX3SYR7</accession>
<keyword evidence="1" id="KW-1133">Transmembrane helix</keyword>
<gene>
    <name evidence="2" type="ORF">M0C40_09885</name>
</gene>
<protein>
    <recommendedName>
        <fullName evidence="4">Plectrovirus-related protein</fullName>
    </recommendedName>
</protein>
<feature type="transmembrane region" description="Helical" evidence="1">
    <location>
        <begin position="7"/>
        <end position="28"/>
    </location>
</feature>
<feature type="transmembrane region" description="Helical" evidence="1">
    <location>
        <begin position="40"/>
        <end position="66"/>
    </location>
</feature>
<evidence type="ECO:0000313" key="2">
    <source>
        <dbReference type="EMBL" id="WFG96364.1"/>
    </source>
</evidence>
<sequence length="67" mass="7847">MNWQIELITIFVLFIIATVWEIITGFIVVKKEIEGKKLLILLVLPLLFLIFGIWIMNIIEIILCFIS</sequence>
<evidence type="ECO:0000256" key="1">
    <source>
        <dbReference type="SAM" id="Phobius"/>
    </source>
</evidence>
<evidence type="ECO:0008006" key="4">
    <source>
        <dbReference type="Google" id="ProtNLM"/>
    </source>
</evidence>
<dbReference type="RefSeq" id="WP_277938690.1">
    <property type="nucleotide sequence ID" value="NZ_CP096246.1"/>
</dbReference>
<reference evidence="2 3" key="1">
    <citation type="submission" date="2022-04" db="EMBL/GenBank/DDBJ databases">
        <title>Whole genome of Spiroplasma citri.</title>
        <authorList>
            <person name="Khanchezar A."/>
            <person name="Izadpanah K."/>
            <person name="Taghavi M."/>
            <person name="Ghorbani A."/>
            <person name="Beven L."/>
        </authorList>
    </citation>
    <scope>NUCLEOTIDE SEQUENCE [LARGE SCALE GENOMIC DNA]</scope>
    <source>
        <strain evidence="2 3">D4</strain>
    </source>
</reference>
<keyword evidence="1" id="KW-0812">Transmembrane</keyword>
<dbReference type="AlphaFoldDB" id="A0AAX3SYR7"/>
<organism evidence="2 3">
    <name type="scientific">Spiroplasma citri</name>
    <dbReference type="NCBI Taxonomy" id="2133"/>
    <lineage>
        <taxon>Bacteria</taxon>
        <taxon>Bacillati</taxon>
        <taxon>Mycoplasmatota</taxon>
        <taxon>Mollicutes</taxon>
        <taxon>Entomoplasmatales</taxon>
        <taxon>Spiroplasmataceae</taxon>
        <taxon>Spiroplasma</taxon>
    </lineage>
</organism>
<dbReference type="EMBL" id="CP096246">
    <property type="protein sequence ID" value="WFG96364.1"/>
    <property type="molecule type" value="Genomic_DNA"/>
</dbReference>
<evidence type="ECO:0000313" key="3">
    <source>
        <dbReference type="Proteomes" id="UP001214629"/>
    </source>
</evidence>
<keyword evidence="1" id="KW-0472">Membrane</keyword>
<keyword evidence="3" id="KW-1185">Reference proteome</keyword>
<dbReference type="Proteomes" id="UP001214629">
    <property type="component" value="Chromosome"/>
</dbReference>